<dbReference type="InterPro" id="IPR021596">
    <property type="entry name" value="DUF3219"/>
</dbReference>
<sequence>MVNKIKLNDTVIHVKSYKEELIDGLHSITVVFDVGNEDYHAITTLLYKNDFQVTVPETELSFAAAIQQYSTSVTNLYEKGNVGEFTLTLLEKRNR</sequence>
<dbReference type="Proteomes" id="UP000288024">
    <property type="component" value="Unassembled WGS sequence"/>
</dbReference>
<gene>
    <name evidence="1" type="ORF">EM808_02510</name>
</gene>
<accession>A0A3S2TZE6</accession>
<proteinExistence type="predicted"/>
<keyword evidence="2" id="KW-1185">Reference proteome</keyword>
<evidence type="ECO:0000313" key="1">
    <source>
        <dbReference type="EMBL" id="RVT67368.1"/>
    </source>
</evidence>
<dbReference type="EMBL" id="RZTZ01000001">
    <property type="protein sequence ID" value="RVT67368.1"/>
    <property type="molecule type" value="Genomic_DNA"/>
</dbReference>
<reference evidence="1 2" key="1">
    <citation type="submission" date="2019-01" db="EMBL/GenBank/DDBJ databases">
        <title>Bacillus sp. M5HDSG1-1, whole genome shotgun sequence.</title>
        <authorList>
            <person name="Tuo L."/>
        </authorList>
    </citation>
    <scope>NUCLEOTIDE SEQUENCE [LARGE SCALE GENOMIC DNA]</scope>
    <source>
        <strain evidence="1 2">M5HDSG1-1</strain>
    </source>
</reference>
<name>A0A3S2TZE6_9BACI</name>
<dbReference type="AlphaFoldDB" id="A0A3S2TZE6"/>
<dbReference type="InterPro" id="IPR023105">
    <property type="entry name" value="YkvR-like_sf"/>
</dbReference>
<dbReference type="RefSeq" id="WP_127735335.1">
    <property type="nucleotide sequence ID" value="NZ_CAJCKN010000015.1"/>
</dbReference>
<dbReference type="GeneID" id="87615536"/>
<dbReference type="Pfam" id="PF11514">
    <property type="entry name" value="DUF3219"/>
    <property type="match status" value="1"/>
</dbReference>
<evidence type="ECO:0000313" key="2">
    <source>
        <dbReference type="Proteomes" id="UP000288024"/>
    </source>
</evidence>
<comment type="caution">
    <text evidence="1">The sequence shown here is derived from an EMBL/GenBank/DDBJ whole genome shotgun (WGS) entry which is preliminary data.</text>
</comment>
<protein>
    <submittedName>
        <fullName evidence="1">DUF3219 family protein</fullName>
    </submittedName>
</protein>
<organism evidence="1 2">
    <name type="scientific">Niallia taxi</name>
    <dbReference type="NCBI Taxonomy" id="2499688"/>
    <lineage>
        <taxon>Bacteria</taxon>
        <taxon>Bacillati</taxon>
        <taxon>Bacillota</taxon>
        <taxon>Bacilli</taxon>
        <taxon>Bacillales</taxon>
        <taxon>Bacillaceae</taxon>
        <taxon>Niallia</taxon>
    </lineage>
</organism>
<dbReference type="Gene3D" id="2.40.30.80">
    <property type="entry name" value="YkvR-like"/>
    <property type="match status" value="1"/>
</dbReference>
<dbReference type="SUPFAM" id="SSF159173">
    <property type="entry name" value="YkvR-like"/>
    <property type="match status" value="1"/>
</dbReference>